<organism evidence="6 7">
    <name type="scientific">Caenorhabditis auriculariae</name>
    <dbReference type="NCBI Taxonomy" id="2777116"/>
    <lineage>
        <taxon>Eukaryota</taxon>
        <taxon>Metazoa</taxon>
        <taxon>Ecdysozoa</taxon>
        <taxon>Nematoda</taxon>
        <taxon>Chromadorea</taxon>
        <taxon>Rhabditida</taxon>
        <taxon>Rhabditina</taxon>
        <taxon>Rhabditomorpha</taxon>
        <taxon>Rhabditoidea</taxon>
        <taxon>Rhabditidae</taxon>
        <taxon>Peloderinae</taxon>
        <taxon>Caenorhabditis</taxon>
    </lineage>
</organism>
<proteinExistence type="inferred from homology"/>
<protein>
    <submittedName>
        <fullName evidence="6">Uncharacterized protein</fullName>
    </submittedName>
</protein>
<comment type="similarity">
    <text evidence="2">Belongs to the nematode transthyretin-like family.</text>
</comment>
<gene>
    <name evidence="6" type="ORF">CAUJ_LOCUS15116</name>
</gene>
<evidence type="ECO:0000256" key="2">
    <source>
        <dbReference type="ARBA" id="ARBA00010112"/>
    </source>
</evidence>
<evidence type="ECO:0000313" key="6">
    <source>
        <dbReference type="EMBL" id="CAD6199212.1"/>
    </source>
</evidence>
<dbReference type="InterPro" id="IPR038479">
    <property type="entry name" value="Transthyretin-like_sf"/>
</dbReference>
<dbReference type="GO" id="GO:0009986">
    <property type="term" value="C:cell surface"/>
    <property type="evidence" value="ECO:0007669"/>
    <property type="project" value="InterPro"/>
</dbReference>
<feature type="signal peptide" evidence="5">
    <location>
        <begin position="1"/>
        <end position="17"/>
    </location>
</feature>
<keyword evidence="3" id="KW-0964">Secreted</keyword>
<dbReference type="GO" id="GO:0005576">
    <property type="term" value="C:extracellular region"/>
    <property type="evidence" value="ECO:0007669"/>
    <property type="project" value="UniProtKB-SubCell"/>
</dbReference>
<evidence type="ECO:0000256" key="1">
    <source>
        <dbReference type="ARBA" id="ARBA00004613"/>
    </source>
</evidence>
<dbReference type="OrthoDB" id="5912452at2759"/>
<comment type="subcellular location">
    <subcellularLocation>
        <location evidence="1">Secreted</location>
    </subcellularLocation>
</comment>
<evidence type="ECO:0000313" key="7">
    <source>
        <dbReference type="Proteomes" id="UP000835052"/>
    </source>
</evidence>
<accession>A0A8S1HV29</accession>
<comment type="caution">
    <text evidence="6">The sequence shown here is derived from an EMBL/GenBank/DDBJ whole genome shotgun (WGS) entry which is preliminary data.</text>
</comment>
<dbReference type="InterPro" id="IPR001534">
    <property type="entry name" value="Transthyretin-like"/>
</dbReference>
<dbReference type="Pfam" id="PF01060">
    <property type="entry name" value="TTR-52"/>
    <property type="match status" value="1"/>
</dbReference>
<dbReference type="PANTHER" id="PTHR21700:SF24">
    <property type="entry name" value="TRANSTHYRETIN-LIKE FAMILY PROTEIN"/>
    <property type="match status" value="1"/>
</dbReference>
<feature type="chain" id="PRO_5035828471" evidence="5">
    <location>
        <begin position="18"/>
        <end position="142"/>
    </location>
</feature>
<keyword evidence="4 5" id="KW-0732">Signal</keyword>
<evidence type="ECO:0000256" key="5">
    <source>
        <dbReference type="SAM" id="SignalP"/>
    </source>
</evidence>
<evidence type="ECO:0000256" key="3">
    <source>
        <dbReference type="ARBA" id="ARBA00022525"/>
    </source>
</evidence>
<dbReference type="PANTHER" id="PTHR21700">
    <property type="entry name" value="TRANSTHYRETIN-LIKE FAMILY PROTEIN-RELATED"/>
    <property type="match status" value="1"/>
</dbReference>
<name>A0A8S1HV29_9PELO</name>
<dbReference type="Gene3D" id="2.60.40.3330">
    <property type="match status" value="1"/>
</dbReference>
<dbReference type="Proteomes" id="UP000835052">
    <property type="component" value="Unassembled WGS sequence"/>
</dbReference>
<dbReference type="AlphaFoldDB" id="A0A8S1HV29"/>
<keyword evidence="7" id="KW-1185">Reference proteome</keyword>
<reference evidence="6" key="1">
    <citation type="submission" date="2020-10" db="EMBL/GenBank/DDBJ databases">
        <authorList>
            <person name="Kikuchi T."/>
        </authorList>
    </citation>
    <scope>NUCLEOTIDE SEQUENCE</scope>
    <source>
        <strain evidence="6">NKZ352</strain>
    </source>
</reference>
<evidence type="ECO:0000256" key="4">
    <source>
        <dbReference type="ARBA" id="ARBA00022729"/>
    </source>
</evidence>
<dbReference type="EMBL" id="CAJGYM010000161">
    <property type="protein sequence ID" value="CAD6199212.1"/>
    <property type="molecule type" value="Genomic_DNA"/>
</dbReference>
<sequence>MSFSSIFVIFLASAVFTVNPNLIGWQQSIAVSGRLICEGSPAQGVLLKLYDENLLIDTLLAESYTNRNGEFAMDGHRREISDVDPKLNIYHRCNYYGPCSRKIAIRIPHSYLSDGKTPSRVYDVGTINLGNRFNGDTIDCIH</sequence>